<name>A0A9P4XYQ9_CRYP1</name>
<comment type="caution">
    <text evidence="1">The sequence shown here is derived from an EMBL/GenBank/DDBJ whole genome shotgun (WGS) entry which is preliminary data.</text>
</comment>
<reference evidence="1" key="1">
    <citation type="journal article" date="2020" name="Phytopathology">
        <title>Genome sequence of the chestnut blight fungus Cryphonectria parasitica EP155: A fundamental resource for an archetypical invasive plant pathogen.</title>
        <authorList>
            <person name="Crouch J.A."/>
            <person name="Dawe A."/>
            <person name="Aerts A."/>
            <person name="Barry K."/>
            <person name="Churchill A.C.L."/>
            <person name="Grimwood J."/>
            <person name="Hillman B."/>
            <person name="Milgroom M.G."/>
            <person name="Pangilinan J."/>
            <person name="Smith M."/>
            <person name="Salamov A."/>
            <person name="Schmutz J."/>
            <person name="Yadav J."/>
            <person name="Grigoriev I.V."/>
            <person name="Nuss D."/>
        </authorList>
    </citation>
    <scope>NUCLEOTIDE SEQUENCE</scope>
    <source>
        <strain evidence="1">EP155</strain>
    </source>
</reference>
<accession>A0A9P4XYQ9</accession>
<dbReference type="GeneID" id="63834686"/>
<dbReference type="EMBL" id="MU032349">
    <property type="protein sequence ID" value="KAF3763358.1"/>
    <property type="molecule type" value="Genomic_DNA"/>
</dbReference>
<evidence type="ECO:0000313" key="2">
    <source>
        <dbReference type="Proteomes" id="UP000803844"/>
    </source>
</evidence>
<feature type="non-terminal residue" evidence="1">
    <location>
        <position position="1"/>
    </location>
</feature>
<keyword evidence="2" id="KW-1185">Reference proteome</keyword>
<sequence length="156" mass="16847">LRAILAATFDSDHRAFVLDDTSSPDTQRILAALDVDSRGCLFAQAIAGIVSVLRPIAACLPPLSEEAVAARLQHFAESDKRRAMLAAVETSPVWSDCFEKAQIGRLIMRAMKKDAATATVSVVEVDDIYNEPAFNDGPHPTRNLGVPDVFTILALN</sequence>
<organism evidence="1 2">
    <name type="scientific">Cryphonectria parasitica (strain ATCC 38755 / EP155)</name>
    <dbReference type="NCBI Taxonomy" id="660469"/>
    <lineage>
        <taxon>Eukaryota</taxon>
        <taxon>Fungi</taxon>
        <taxon>Dikarya</taxon>
        <taxon>Ascomycota</taxon>
        <taxon>Pezizomycotina</taxon>
        <taxon>Sordariomycetes</taxon>
        <taxon>Sordariomycetidae</taxon>
        <taxon>Diaporthales</taxon>
        <taxon>Cryphonectriaceae</taxon>
        <taxon>Cryphonectria-Endothia species complex</taxon>
        <taxon>Cryphonectria</taxon>
    </lineage>
</organism>
<dbReference type="OrthoDB" id="5199007at2759"/>
<dbReference type="RefSeq" id="XP_040774319.1">
    <property type="nucleotide sequence ID" value="XM_040917557.1"/>
</dbReference>
<dbReference type="Proteomes" id="UP000803844">
    <property type="component" value="Unassembled WGS sequence"/>
</dbReference>
<dbReference type="AlphaFoldDB" id="A0A9P4XYQ9"/>
<gene>
    <name evidence="1" type="ORF">M406DRAFT_263010</name>
</gene>
<evidence type="ECO:0000313" key="1">
    <source>
        <dbReference type="EMBL" id="KAF3763358.1"/>
    </source>
</evidence>
<proteinExistence type="predicted"/>
<protein>
    <submittedName>
        <fullName evidence="1">Uncharacterized protein</fullName>
    </submittedName>
</protein>